<protein>
    <submittedName>
        <fullName evidence="1">Rhomboid protease ROM6</fullName>
        <ecNumber evidence="1">3.4.21.105</ecNumber>
    </submittedName>
</protein>
<dbReference type="VEuPathDB" id="ToxoDB:TGP89_245590B"/>
<dbReference type="EC" id="3.4.21.105" evidence="1"/>
<gene>
    <name evidence="1" type="ORF">TGP89_245590B</name>
</gene>
<accession>A0A086KTG0</accession>
<name>A0A086KTG0_TOXGO</name>
<proteinExistence type="predicted"/>
<dbReference type="Proteomes" id="UP000028828">
    <property type="component" value="Unassembled WGS sequence"/>
</dbReference>
<dbReference type="AlphaFoldDB" id="A0A086KTG0"/>
<keyword evidence="1" id="KW-0378">Hydrolase</keyword>
<reference evidence="1 2" key="1">
    <citation type="submission" date="2014-03" db="EMBL/GenBank/DDBJ databases">
        <authorList>
            <person name="Sibley D."/>
            <person name="Venepally P."/>
            <person name="Karamycheva S."/>
            <person name="Hadjithomas M."/>
            <person name="Khan A."/>
            <person name="Brunk B."/>
            <person name="Roos D."/>
            <person name="Caler E."/>
            <person name="Lorenzi H."/>
        </authorList>
    </citation>
    <scope>NUCLEOTIDE SEQUENCE [LARGE SCALE GENOMIC DNA]</scope>
    <source>
        <strain evidence="2">p89</strain>
    </source>
</reference>
<keyword evidence="1" id="KW-0645">Protease</keyword>
<dbReference type="GO" id="GO:0008233">
    <property type="term" value="F:peptidase activity"/>
    <property type="evidence" value="ECO:0007669"/>
    <property type="project" value="UniProtKB-KW"/>
</dbReference>
<feature type="non-terminal residue" evidence="1">
    <location>
        <position position="1"/>
    </location>
</feature>
<dbReference type="EMBL" id="AEYI02000592">
    <property type="protein sequence ID" value="KFG47678.1"/>
    <property type="molecule type" value="Genomic_DNA"/>
</dbReference>
<dbReference type="GO" id="GO:0006508">
    <property type="term" value="P:proteolysis"/>
    <property type="evidence" value="ECO:0007669"/>
    <property type="project" value="UniProtKB-KW"/>
</dbReference>
<comment type="caution">
    <text evidence="1">The sequence shown here is derived from an EMBL/GenBank/DDBJ whole genome shotgun (WGS) entry which is preliminary data.</text>
</comment>
<evidence type="ECO:0000313" key="1">
    <source>
        <dbReference type="EMBL" id="KFG47678.1"/>
    </source>
</evidence>
<organism evidence="1 2">
    <name type="scientific">Toxoplasma gondii p89</name>
    <dbReference type="NCBI Taxonomy" id="943119"/>
    <lineage>
        <taxon>Eukaryota</taxon>
        <taxon>Sar</taxon>
        <taxon>Alveolata</taxon>
        <taxon>Apicomplexa</taxon>
        <taxon>Conoidasida</taxon>
        <taxon>Coccidia</taxon>
        <taxon>Eucoccidiorida</taxon>
        <taxon>Eimeriorina</taxon>
        <taxon>Sarcocystidae</taxon>
        <taxon>Toxoplasma</taxon>
    </lineage>
</organism>
<evidence type="ECO:0000313" key="2">
    <source>
        <dbReference type="Proteomes" id="UP000028828"/>
    </source>
</evidence>
<sequence length="51" mass="5970">LKASTTIFLLECKVMLASTDKERRVLIMRLDKLRREKQLRRQAVSLGGIFH</sequence>